<evidence type="ECO:0000313" key="6">
    <source>
        <dbReference type="Proteomes" id="UP000221024"/>
    </source>
</evidence>
<organism evidence="5 6">
    <name type="scientific">Longimonas halophila</name>
    <dbReference type="NCBI Taxonomy" id="1469170"/>
    <lineage>
        <taxon>Bacteria</taxon>
        <taxon>Pseudomonadati</taxon>
        <taxon>Rhodothermota</taxon>
        <taxon>Rhodothermia</taxon>
        <taxon>Rhodothermales</taxon>
        <taxon>Salisaetaceae</taxon>
        <taxon>Longimonas</taxon>
    </lineage>
</organism>
<dbReference type="OrthoDB" id="642439at2"/>
<gene>
    <name evidence="5" type="ORF">CRI93_12210</name>
</gene>
<dbReference type="Gene3D" id="1.10.10.60">
    <property type="entry name" value="Homeodomain-like"/>
    <property type="match status" value="2"/>
</dbReference>
<comment type="caution">
    <text evidence="5">The sequence shown here is derived from an EMBL/GenBank/DDBJ whole genome shotgun (WGS) entry which is preliminary data.</text>
</comment>
<dbReference type="InterPro" id="IPR050204">
    <property type="entry name" value="AraC_XylS_family_regulators"/>
</dbReference>
<dbReference type="InterPro" id="IPR018060">
    <property type="entry name" value="HTH_AraC"/>
</dbReference>
<proteinExistence type="predicted"/>
<sequence>MLVYVPPALVHHIGAAYGFRPAHTALRTEFVAYDQFRYLLASSLNQIMDDSAHTLAQSVVHTMMLRVITEQEETSSLLEAAEGSLLLPTRRRLHDYIRAHLEDGLSVSELAAHVDMSPAHFSRLFKKTVGMSPYQYVLHERVRQAQHLLAHTEASIADIALCVGFTSQSHLTRRFRIITHTTPAAYRRAVQAASASPE</sequence>
<evidence type="ECO:0000259" key="4">
    <source>
        <dbReference type="PROSITE" id="PS01124"/>
    </source>
</evidence>
<dbReference type="Pfam" id="PF12833">
    <property type="entry name" value="HTH_18"/>
    <property type="match status" value="1"/>
</dbReference>
<dbReference type="PROSITE" id="PS01124">
    <property type="entry name" value="HTH_ARAC_FAMILY_2"/>
    <property type="match status" value="1"/>
</dbReference>
<keyword evidence="1" id="KW-0805">Transcription regulation</keyword>
<dbReference type="GO" id="GO:0043565">
    <property type="term" value="F:sequence-specific DNA binding"/>
    <property type="evidence" value="ECO:0007669"/>
    <property type="project" value="InterPro"/>
</dbReference>
<evidence type="ECO:0000256" key="3">
    <source>
        <dbReference type="ARBA" id="ARBA00023163"/>
    </source>
</evidence>
<dbReference type="GO" id="GO:0003700">
    <property type="term" value="F:DNA-binding transcription factor activity"/>
    <property type="evidence" value="ECO:0007669"/>
    <property type="project" value="InterPro"/>
</dbReference>
<accession>A0A2H3NJ71</accession>
<protein>
    <recommendedName>
        <fullName evidence="4">HTH araC/xylS-type domain-containing protein</fullName>
    </recommendedName>
</protein>
<evidence type="ECO:0000256" key="2">
    <source>
        <dbReference type="ARBA" id="ARBA00023125"/>
    </source>
</evidence>
<name>A0A2H3NJ71_9BACT</name>
<dbReference type="EMBL" id="PDEP01000012">
    <property type="protein sequence ID" value="PEN05669.1"/>
    <property type="molecule type" value="Genomic_DNA"/>
</dbReference>
<evidence type="ECO:0000256" key="1">
    <source>
        <dbReference type="ARBA" id="ARBA00023015"/>
    </source>
</evidence>
<dbReference type="PANTHER" id="PTHR46796">
    <property type="entry name" value="HTH-TYPE TRANSCRIPTIONAL ACTIVATOR RHAS-RELATED"/>
    <property type="match status" value="1"/>
</dbReference>
<dbReference type="PANTHER" id="PTHR46796:SF6">
    <property type="entry name" value="ARAC SUBFAMILY"/>
    <property type="match status" value="1"/>
</dbReference>
<keyword evidence="2" id="KW-0238">DNA-binding</keyword>
<reference evidence="5 6" key="1">
    <citation type="submission" date="2017-10" db="EMBL/GenBank/DDBJ databases">
        <title>Draft genome of Longimonas halophila.</title>
        <authorList>
            <person name="Goh K.M."/>
            <person name="Shamsir M.S."/>
            <person name="Lim S.W."/>
        </authorList>
    </citation>
    <scope>NUCLEOTIDE SEQUENCE [LARGE SCALE GENOMIC DNA]</scope>
    <source>
        <strain evidence="5 6">KCTC 42399</strain>
    </source>
</reference>
<dbReference type="Proteomes" id="UP000221024">
    <property type="component" value="Unassembled WGS sequence"/>
</dbReference>
<dbReference type="InterPro" id="IPR009057">
    <property type="entry name" value="Homeodomain-like_sf"/>
</dbReference>
<dbReference type="SUPFAM" id="SSF46689">
    <property type="entry name" value="Homeodomain-like"/>
    <property type="match status" value="2"/>
</dbReference>
<evidence type="ECO:0000313" key="5">
    <source>
        <dbReference type="EMBL" id="PEN05669.1"/>
    </source>
</evidence>
<keyword evidence="6" id="KW-1185">Reference proteome</keyword>
<feature type="domain" description="HTH araC/xylS-type" evidence="4">
    <location>
        <begin position="91"/>
        <end position="189"/>
    </location>
</feature>
<dbReference type="SMART" id="SM00342">
    <property type="entry name" value="HTH_ARAC"/>
    <property type="match status" value="1"/>
</dbReference>
<keyword evidence="3" id="KW-0804">Transcription</keyword>
<dbReference type="AlphaFoldDB" id="A0A2H3NJ71"/>